<dbReference type="Proteomes" id="UP000799539">
    <property type="component" value="Unassembled WGS sequence"/>
</dbReference>
<evidence type="ECO:0000313" key="2">
    <source>
        <dbReference type="Proteomes" id="UP000799539"/>
    </source>
</evidence>
<protein>
    <submittedName>
        <fullName evidence="1">Uncharacterized protein</fullName>
    </submittedName>
</protein>
<accession>A0A6A6FGX2</accession>
<reference evidence="1" key="1">
    <citation type="journal article" date="2020" name="Stud. Mycol.">
        <title>101 Dothideomycetes genomes: a test case for predicting lifestyles and emergence of pathogens.</title>
        <authorList>
            <person name="Haridas S."/>
            <person name="Albert R."/>
            <person name="Binder M."/>
            <person name="Bloem J."/>
            <person name="Labutti K."/>
            <person name="Salamov A."/>
            <person name="Andreopoulos B."/>
            <person name="Baker S."/>
            <person name="Barry K."/>
            <person name="Bills G."/>
            <person name="Bluhm B."/>
            <person name="Cannon C."/>
            <person name="Castanera R."/>
            <person name="Culley D."/>
            <person name="Daum C."/>
            <person name="Ezra D."/>
            <person name="Gonzalez J."/>
            <person name="Henrissat B."/>
            <person name="Kuo A."/>
            <person name="Liang C."/>
            <person name="Lipzen A."/>
            <person name="Lutzoni F."/>
            <person name="Magnuson J."/>
            <person name="Mondo S."/>
            <person name="Nolan M."/>
            <person name="Ohm R."/>
            <person name="Pangilinan J."/>
            <person name="Park H.-J."/>
            <person name="Ramirez L."/>
            <person name="Alfaro M."/>
            <person name="Sun H."/>
            <person name="Tritt A."/>
            <person name="Yoshinaga Y."/>
            <person name="Zwiers L.-H."/>
            <person name="Turgeon B."/>
            <person name="Goodwin S."/>
            <person name="Spatafora J."/>
            <person name="Crous P."/>
            <person name="Grigoriev I."/>
        </authorList>
    </citation>
    <scope>NUCLEOTIDE SEQUENCE</scope>
    <source>
        <strain evidence="1">SCOH1-5</strain>
    </source>
</reference>
<keyword evidence="2" id="KW-1185">Reference proteome</keyword>
<dbReference type="AlphaFoldDB" id="A0A6A6FGX2"/>
<dbReference type="OrthoDB" id="4226666at2759"/>
<proteinExistence type="predicted"/>
<evidence type="ECO:0000313" key="1">
    <source>
        <dbReference type="EMBL" id="KAF2212534.1"/>
    </source>
</evidence>
<gene>
    <name evidence="1" type="ORF">CERZMDRAFT_90623</name>
</gene>
<name>A0A6A6FGX2_9PEZI</name>
<organism evidence="1 2">
    <name type="scientific">Cercospora zeae-maydis SCOH1-5</name>
    <dbReference type="NCBI Taxonomy" id="717836"/>
    <lineage>
        <taxon>Eukaryota</taxon>
        <taxon>Fungi</taxon>
        <taxon>Dikarya</taxon>
        <taxon>Ascomycota</taxon>
        <taxon>Pezizomycotina</taxon>
        <taxon>Dothideomycetes</taxon>
        <taxon>Dothideomycetidae</taxon>
        <taxon>Mycosphaerellales</taxon>
        <taxon>Mycosphaerellaceae</taxon>
        <taxon>Cercospora</taxon>
    </lineage>
</organism>
<dbReference type="EMBL" id="ML992672">
    <property type="protein sequence ID" value="KAF2212534.1"/>
    <property type="molecule type" value="Genomic_DNA"/>
</dbReference>
<sequence>MVLEEVQRTMMCHAEAKVCRTEATPQAARVEAQQHCDNIDKRFQLLIGLFQCKYRDKKWADQGSFGNGTPEFHDPVANSFLFHLRHLVEQREAHLQSREKAQFSLENQCLYTTRLTARFLLPFLKLT</sequence>